<evidence type="ECO:0000313" key="2">
    <source>
        <dbReference type="EMBL" id="CAA9393196.1"/>
    </source>
</evidence>
<feature type="compositionally biased region" description="Basic residues" evidence="1">
    <location>
        <begin position="14"/>
        <end position="26"/>
    </location>
</feature>
<proteinExistence type="predicted"/>
<protein>
    <submittedName>
        <fullName evidence="2">Uncharacterized protein</fullName>
    </submittedName>
</protein>
<gene>
    <name evidence="2" type="ORF">AVDCRST_MAG32-2474</name>
</gene>
<feature type="region of interest" description="Disordered" evidence="1">
    <location>
        <begin position="111"/>
        <end position="197"/>
    </location>
</feature>
<dbReference type="EMBL" id="CADCUM010000097">
    <property type="protein sequence ID" value="CAA9393196.1"/>
    <property type="molecule type" value="Genomic_DNA"/>
</dbReference>
<evidence type="ECO:0000256" key="1">
    <source>
        <dbReference type="SAM" id="MobiDB-lite"/>
    </source>
</evidence>
<feature type="compositionally biased region" description="Basic and acidic residues" evidence="1">
    <location>
        <begin position="34"/>
        <end position="43"/>
    </location>
</feature>
<sequence>AGRQAGDAHGCGRSGRHRPGRVRRGGQRALPLRQGERGPDLPRLRRRHEGAHVGSAVRVPRQAWRAPPRLQPPGRRGWRLRRHDVLLDGGLRRRPDVRHHLLPGQRGELAAVPGGLARGSHRRGSDPRRPLDLGAARQGSGPRSGPCVPFRGGAAHSCGAEGRRRGRGAGEPRGHQRGPVRGCRHEGRQARGRRQVGVQRRLGLRRRAALHHQDRRAGEEGLVRHRLLRLRLPGRDPGAQEEGAPRPGRAHGRGPRPRFRL</sequence>
<dbReference type="AlphaFoldDB" id="A0A6J4NRU0"/>
<reference evidence="2" key="1">
    <citation type="submission" date="2020-02" db="EMBL/GenBank/DDBJ databases">
        <authorList>
            <person name="Meier V. D."/>
        </authorList>
    </citation>
    <scope>NUCLEOTIDE SEQUENCE</scope>
    <source>
        <strain evidence="2">AVDCRST_MAG32</strain>
    </source>
</reference>
<organism evidence="2">
    <name type="scientific">uncultured Nocardioides sp</name>
    <dbReference type="NCBI Taxonomy" id="198441"/>
    <lineage>
        <taxon>Bacteria</taxon>
        <taxon>Bacillati</taxon>
        <taxon>Actinomycetota</taxon>
        <taxon>Actinomycetes</taxon>
        <taxon>Propionibacteriales</taxon>
        <taxon>Nocardioidaceae</taxon>
        <taxon>Nocardioides</taxon>
        <taxon>environmental samples</taxon>
    </lineage>
</organism>
<accession>A0A6J4NRU0</accession>
<feature type="region of interest" description="Disordered" evidence="1">
    <location>
        <begin position="1"/>
        <end position="54"/>
    </location>
</feature>
<feature type="non-terminal residue" evidence="2">
    <location>
        <position position="261"/>
    </location>
</feature>
<name>A0A6J4NRU0_9ACTN</name>
<feature type="compositionally biased region" description="Basic residues" evidence="1">
    <location>
        <begin position="248"/>
        <end position="261"/>
    </location>
</feature>
<feature type="region of interest" description="Disordered" evidence="1">
    <location>
        <begin position="229"/>
        <end position="261"/>
    </location>
</feature>
<feature type="non-terminal residue" evidence="2">
    <location>
        <position position="1"/>
    </location>
</feature>